<sequence length="58" mass="6308">MDVETFTEPEELSMARARDRLSQLVDRVATGREIIYITRGEGPGARCGDRAGRNGGGL</sequence>
<dbReference type="Gene3D" id="3.40.1620.10">
    <property type="entry name" value="YefM-like domain"/>
    <property type="match status" value="1"/>
</dbReference>
<protein>
    <recommendedName>
        <fullName evidence="4">Antitoxin</fullName>
    </recommendedName>
</protein>
<evidence type="ECO:0000313" key="2">
    <source>
        <dbReference type="EMBL" id="MFC4563346.1"/>
    </source>
</evidence>
<dbReference type="EMBL" id="JBHSFQ010000014">
    <property type="protein sequence ID" value="MFC4563346.1"/>
    <property type="molecule type" value="Genomic_DNA"/>
</dbReference>
<name>A0ABV9DZ14_9ACTN</name>
<evidence type="ECO:0000256" key="1">
    <source>
        <dbReference type="ARBA" id="ARBA00009981"/>
    </source>
</evidence>
<comment type="caution">
    <text evidence="2">The sequence shown here is derived from an EMBL/GenBank/DDBJ whole genome shotgun (WGS) entry which is preliminary data.</text>
</comment>
<organism evidence="2 3">
    <name type="scientific">Nocardiopsis mangrovi</name>
    <dbReference type="NCBI Taxonomy" id="1179818"/>
    <lineage>
        <taxon>Bacteria</taxon>
        <taxon>Bacillati</taxon>
        <taxon>Actinomycetota</taxon>
        <taxon>Actinomycetes</taxon>
        <taxon>Streptosporangiales</taxon>
        <taxon>Nocardiopsidaceae</taxon>
        <taxon>Nocardiopsis</taxon>
    </lineage>
</organism>
<dbReference type="Proteomes" id="UP001595923">
    <property type="component" value="Unassembled WGS sequence"/>
</dbReference>
<dbReference type="RefSeq" id="WP_378575470.1">
    <property type="nucleotide sequence ID" value="NZ_JBHSFQ010000014.1"/>
</dbReference>
<accession>A0ABV9DZ14</accession>
<comment type="similarity">
    <text evidence="1">Belongs to the phD/YefM antitoxin family.</text>
</comment>
<reference evidence="3" key="1">
    <citation type="journal article" date="2019" name="Int. J. Syst. Evol. Microbiol.">
        <title>The Global Catalogue of Microorganisms (GCM) 10K type strain sequencing project: providing services to taxonomists for standard genome sequencing and annotation.</title>
        <authorList>
            <consortium name="The Broad Institute Genomics Platform"/>
            <consortium name="The Broad Institute Genome Sequencing Center for Infectious Disease"/>
            <person name="Wu L."/>
            <person name="Ma J."/>
        </authorList>
    </citation>
    <scope>NUCLEOTIDE SEQUENCE [LARGE SCALE GENOMIC DNA]</scope>
    <source>
        <strain evidence="3">XZYJ18</strain>
    </source>
</reference>
<proteinExistence type="inferred from homology"/>
<evidence type="ECO:0008006" key="4">
    <source>
        <dbReference type="Google" id="ProtNLM"/>
    </source>
</evidence>
<gene>
    <name evidence="2" type="ORF">ACFO4E_15895</name>
</gene>
<keyword evidence="3" id="KW-1185">Reference proteome</keyword>
<dbReference type="InterPro" id="IPR036165">
    <property type="entry name" value="YefM-like_sf"/>
</dbReference>
<dbReference type="SUPFAM" id="SSF143120">
    <property type="entry name" value="YefM-like"/>
    <property type="match status" value="1"/>
</dbReference>
<evidence type="ECO:0000313" key="3">
    <source>
        <dbReference type="Proteomes" id="UP001595923"/>
    </source>
</evidence>